<feature type="compositionally biased region" description="Polar residues" evidence="1">
    <location>
        <begin position="196"/>
        <end position="220"/>
    </location>
</feature>
<sequence>MSRQYHPEYMITQGIAAGTRLLATSGTMSLSRSPALKAAKLHLPLRSVDFVAMSTSHRGLPPPAAMALSGHSPSSNLNQLPDRWQHGSEETQRSFLQAKSDEEKRRQEEERTKQENYRLEIRRTELEMLREAFRGGIPPQLVPMIFTGGGGALASTSAEWANHYISQLNHNQQQLLQGNVISPPDSRLESRLLTATEHQTPKSSGLSSISQTPAQSQAASNGPPGAAHNLHHAGSGSSSYSPFGSSGLIATRNHAQQIHTSEPPRSSLPRINTNEIHVQPPPQGPPPGLNMQLSGIPPPSQTPTQNLIAHQTPQSHISQTGPSESHRQPESSPIFFHHWQPPTTQPSTSAPAASISPASGKNIESSPFSNQPYASGNESSHSPKKRKLASGGHSIHSAVVTDSTPSVQANSFSHFSSGSSGNANKRRGVNPTHNRHRSDSGSARGYEPYPKNLNSRPRRSDAGGDGVGVTGHFSISHMTGRESSPEIARRESMTKPPGGPHQESPLLHQQYQAGPDSRLENHIHKEREGSESHGGPAGRN</sequence>
<feature type="region of interest" description="Disordered" evidence="1">
    <location>
        <begin position="196"/>
        <end position="394"/>
    </location>
</feature>
<feature type="region of interest" description="Disordered" evidence="1">
    <location>
        <begin position="61"/>
        <end position="113"/>
    </location>
</feature>
<dbReference type="AlphaFoldDB" id="A0A7C8JUG3"/>
<feature type="region of interest" description="Disordered" evidence="1">
    <location>
        <begin position="409"/>
        <end position="540"/>
    </location>
</feature>
<feature type="compositionally biased region" description="Basic and acidic residues" evidence="1">
    <location>
        <begin position="479"/>
        <end position="493"/>
    </location>
</feature>
<protein>
    <submittedName>
        <fullName evidence="2">Uncharacterized protein</fullName>
    </submittedName>
</protein>
<organism evidence="2 3">
    <name type="scientific">Orbilia oligospora</name>
    <name type="common">Nematode-trapping fungus</name>
    <name type="synonym">Arthrobotrys oligospora</name>
    <dbReference type="NCBI Taxonomy" id="2813651"/>
    <lineage>
        <taxon>Eukaryota</taxon>
        <taxon>Fungi</taxon>
        <taxon>Dikarya</taxon>
        <taxon>Ascomycota</taxon>
        <taxon>Pezizomycotina</taxon>
        <taxon>Orbiliomycetes</taxon>
        <taxon>Orbiliales</taxon>
        <taxon>Orbiliaceae</taxon>
        <taxon>Orbilia</taxon>
    </lineage>
</organism>
<evidence type="ECO:0000256" key="1">
    <source>
        <dbReference type="SAM" id="MobiDB-lite"/>
    </source>
</evidence>
<gene>
    <name evidence="2" type="ORF">TWF703_003328</name>
</gene>
<feature type="compositionally biased region" description="Low complexity" evidence="1">
    <location>
        <begin position="234"/>
        <end position="247"/>
    </location>
</feature>
<dbReference type="EMBL" id="WIQZ01000177">
    <property type="protein sequence ID" value="KAF3119452.1"/>
    <property type="molecule type" value="Genomic_DNA"/>
</dbReference>
<reference evidence="2 3" key="1">
    <citation type="submission" date="2019-06" db="EMBL/GenBank/DDBJ databases">
        <authorList>
            <person name="Palmer J.M."/>
        </authorList>
    </citation>
    <scope>NUCLEOTIDE SEQUENCE [LARGE SCALE GENOMIC DNA]</scope>
    <source>
        <strain evidence="2 3">TWF703</strain>
    </source>
</reference>
<evidence type="ECO:0000313" key="2">
    <source>
        <dbReference type="EMBL" id="KAF3119452.1"/>
    </source>
</evidence>
<evidence type="ECO:0000313" key="3">
    <source>
        <dbReference type="Proteomes" id="UP000480548"/>
    </source>
</evidence>
<accession>A0A7C8JUG3</accession>
<feature type="compositionally biased region" description="Basic residues" evidence="1">
    <location>
        <begin position="424"/>
        <end position="436"/>
    </location>
</feature>
<feature type="compositionally biased region" description="Pro residues" evidence="1">
    <location>
        <begin position="279"/>
        <end position="288"/>
    </location>
</feature>
<dbReference type="Proteomes" id="UP000480548">
    <property type="component" value="Unassembled WGS sequence"/>
</dbReference>
<feature type="compositionally biased region" description="Polar residues" evidence="1">
    <location>
        <begin position="362"/>
        <end position="380"/>
    </location>
</feature>
<name>A0A7C8JUG3_ORBOL</name>
<feature type="compositionally biased region" description="Low complexity" evidence="1">
    <location>
        <begin position="411"/>
        <end position="421"/>
    </location>
</feature>
<comment type="caution">
    <text evidence="2">The sequence shown here is derived from an EMBL/GenBank/DDBJ whole genome shotgun (WGS) entry which is preliminary data.</text>
</comment>
<feature type="compositionally biased region" description="Basic and acidic residues" evidence="1">
    <location>
        <begin position="517"/>
        <end position="531"/>
    </location>
</feature>
<feature type="compositionally biased region" description="Polar residues" evidence="1">
    <location>
        <begin position="253"/>
        <end position="276"/>
    </location>
</feature>
<feature type="compositionally biased region" description="Polar residues" evidence="1">
    <location>
        <begin position="302"/>
        <end position="323"/>
    </location>
</feature>
<feature type="compositionally biased region" description="Basic and acidic residues" evidence="1">
    <location>
        <begin position="99"/>
        <end position="113"/>
    </location>
</feature>
<feature type="compositionally biased region" description="Low complexity" evidence="1">
    <location>
        <begin position="340"/>
        <end position="359"/>
    </location>
</feature>
<feature type="compositionally biased region" description="Basic and acidic residues" evidence="1">
    <location>
        <begin position="83"/>
        <end position="92"/>
    </location>
</feature>
<proteinExistence type="predicted"/>